<dbReference type="AlphaFoldDB" id="A0A6A6TZP8"/>
<evidence type="ECO:0000256" key="1">
    <source>
        <dbReference type="SAM" id="SignalP"/>
    </source>
</evidence>
<evidence type="ECO:0008006" key="4">
    <source>
        <dbReference type="Google" id="ProtNLM"/>
    </source>
</evidence>
<dbReference type="PANTHER" id="PTHR38123">
    <property type="entry name" value="CELL WALL SERINE-THREONINE-RICH GALACTOMANNOPROTEIN MP1 (AFU_ORTHOLOGUE AFUA_4G03240)"/>
    <property type="match status" value="1"/>
</dbReference>
<sequence length="184" mass="18789">MRFSNLITLALTGLVAADLATIQGEFTKIQAAVTNLDNSINGLTSSTDPTTAINTLVSQSNAVTDALNSGTTTVSATDDLSLTDSITLLSSSNSLVSAVNTTVTDLENKKSIVDAANADGTVVTQLQQQKTASQAFIAAVVSKVPSAAQSIANNQAQAVVTDLNNGIVFFGGSASKRAARALRV</sequence>
<dbReference type="Pfam" id="PF12296">
    <property type="entry name" value="HsbA"/>
    <property type="match status" value="1"/>
</dbReference>
<feature type="chain" id="PRO_5025419268" description="Hydrophobic surface binding protein A" evidence="1">
    <location>
        <begin position="18"/>
        <end position="184"/>
    </location>
</feature>
<accession>A0A6A6TZP8</accession>
<protein>
    <recommendedName>
        <fullName evidence="4">Hydrophobic surface binding protein A</fullName>
    </recommendedName>
</protein>
<dbReference type="EMBL" id="MU004240">
    <property type="protein sequence ID" value="KAF2665525.1"/>
    <property type="molecule type" value="Genomic_DNA"/>
</dbReference>
<reference evidence="2" key="1">
    <citation type="journal article" date="2020" name="Stud. Mycol.">
        <title>101 Dothideomycetes genomes: a test case for predicting lifestyles and emergence of pathogens.</title>
        <authorList>
            <person name="Haridas S."/>
            <person name="Albert R."/>
            <person name="Binder M."/>
            <person name="Bloem J."/>
            <person name="Labutti K."/>
            <person name="Salamov A."/>
            <person name="Andreopoulos B."/>
            <person name="Baker S."/>
            <person name="Barry K."/>
            <person name="Bills G."/>
            <person name="Bluhm B."/>
            <person name="Cannon C."/>
            <person name="Castanera R."/>
            <person name="Culley D."/>
            <person name="Daum C."/>
            <person name="Ezra D."/>
            <person name="Gonzalez J."/>
            <person name="Henrissat B."/>
            <person name="Kuo A."/>
            <person name="Liang C."/>
            <person name="Lipzen A."/>
            <person name="Lutzoni F."/>
            <person name="Magnuson J."/>
            <person name="Mondo S."/>
            <person name="Nolan M."/>
            <person name="Ohm R."/>
            <person name="Pangilinan J."/>
            <person name="Park H.-J."/>
            <person name="Ramirez L."/>
            <person name="Alfaro M."/>
            <person name="Sun H."/>
            <person name="Tritt A."/>
            <person name="Yoshinaga Y."/>
            <person name="Zwiers L.-H."/>
            <person name="Turgeon B."/>
            <person name="Goodwin S."/>
            <person name="Spatafora J."/>
            <person name="Crous P."/>
            <person name="Grigoriev I."/>
        </authorList>
    </citation>
    <scope>NUCLEOTIDE SEQUENCE</scope>
    <source>
        <strain evidence="2">CBS 115976</strain>
    </source>
</reference>
<keyword evidence="1" id="KW-0732">Signal</keyword>
<dbReference type="PANTHER" id="PTHR38123:SF6">
    <property type="entry name" value="CELL WALL SERINE-THREONINE-RICH GALACTOMANNOPROTEIN MP1 (AFU_ORTHOLOGUE AFUA_4G03240)"/>
    <property type="match status" value="1"/>
</dbReference>
<feature type="signal peptide" evidence="1">
    <location>
        <begin position="1"/>
        <end position="17"/>
    </location>
</feature>
<dbReference type="GO" id="GO:0005576">
    <property type="term" value="C:extracellular region"/>
    <property type="evidence" value="ECO:0007669"/>
    <property type="project" value="TreeGrafter"/>
</dbReference>
<dbReference type="Gene3D" id="1.20.1280.140">
    <property type="match status" value="1"/>
</dbReference>
<evidence type="ECO:0000313" key="2">
    <source>
        <dbReference type="EMBL" id="KAF2665525.1"/>
    </source>
</evidence>
<dbReference type="Proteomes" id="UP000799302">
    <property type="component" value="Unassembled WGS sequence"/>
</dbReference>
<organism evidence="2 3">
    <name type="scientific">Microthyrium microscopicum</name>
    <dbReference type="NCBI Taxonomy" id="703497"/>
    <lineage>
        <taxon>Eukaryota</taxon>
        <taxon>Fungi</taxon>
        <taxon>Dikarya</taxon>
        <taxon>Ascomycota</taxon>
        <taxon>Pezizomycotina</taxon>
        <taxon>Dothideomycetes</taxon>
        <taxon>Dothideomycetes incertae sedis</taxon>
        <taxon>Microthyriales</taxon>
        <taxon>Microthyriaceae</taxon>
        <taxon>Microthyrium</taxon>
    </lineage>
</organism>
<evidence type="ECO:0000313" key="3">
    <source>
        <dbReference type="Proteomes" id="UP000799302"/>
    </source>
</evidence>
<dbReference type="InterPro" id="IPR021054">
    <property type="entry name" value="Cell_wall_mannoprotein_1"/>
</dbReference>
<keyword evidence="3" id="KW-1185">Reference proteome</keyword>
<gene>
    <name evidence="2" type="ORF">BT63DRAFT_417082</name>
</gene>
<name>A0A6A6TZP8_9PEZI</name>
<proteinExistence type="predicted"/>